<dbReference type="HAMAP" id="MF_01224_B">
    <property type="entry name" value="MoaC_B"/>
    <property type="match status" value="1"/>
</dbReference>
<dbReference type="Pfam" id="PF04055">
    <property type="entry name" value="Radical_SAM"/>
    <property type="match status" value="1"/>
</dbReference>
<dbReference type="SUPFAM" id="SSF102114">
    <property type="entry name" value="Radical SAM enzymes"/>
    <property type="match status" value="1"/>
</dbReference>
<dbReference type="PANTHER" id="PTHR22960:SF0">
    <property type="entry name" value="MOLYBDENUM COFACTOR BIOSYNTHESIS PROTEIN 1"/>
    <property type="match status" value="1"/>
</dbReference>
<dbReference type="NCBIfam" id="NF006870">
    <property type="entry name" value="PRK09364.1"/>
    <property type="match status" value="1"/>
</dbReference>
<dbReference type="HAMAP" id="MF_01225_B">
    <property type="entry name" value="MoaA_B"/>
    <property type="match status" value="1"/>
</dbReference>
<comment type="caution">
    <text evidence="17">The sequence shown here is derived from an EMBL/GenBank/DDBJ whole genome shotgun (WGS) entry which is preliminary data.</text>
</comment>
<dbReference type="CDD" id="cd21117">
    <property type="entry name" value="Twitch_MoaA"/>
    <property type="match status" value="1"/>
</dbReference>
<dbReference type="InterPro" id="IPR040064">
    <property type="entry name" value="MoaA-like"/>
</dbReference>
<dbReference type="PROSITE" id="PS01305">
    <property type="entry name" value="MOAA_NIFB_PQQE"/>
    <property type="match status" value="1"/>
</dbReference>
<keyword evidence="12" id="KW-0342">GTP-binding</keyword>
<dbReference type="EMBL" id="NCKU01005674">
    <property type="protein sequence ID" value="RWS04285.1"/>
    <property type="molecule type" value="Genomic_DNA"/>
</dbReference>
<comment type="similarity">
    <text evidence="4">In the C-terminal section; belongs to the MoaC family.</text>
</comment>
<organism evidence="17 18">
    <name type="scientific">Dinothrombium tinctorium</name>
    <dbReference type="NCBI Taxonomy" id="1965070"/>
    <lineage>
        <taxon>Eukaryota</taxon>
        <taxon>Metazoa</taxon>
        <taxon>Ecdysozoa</taxon>
        <taxon>Arthropoda</taxon>
        <taxon>Chelicerata</taxon>
        <taxon>Arachnida</taxon>
        <taxon>Acari</taxon>
        <taxon>Acariformes</taxon>
        <taxon>Trombidiformes</taxon>
        <taxon>Prostigmata</taxon>
        <taxon>Anystina</taxon>
        <taxon>Parasitengona</taxon>
        <taxon>Trombidioidea</taxon>
        <taxon>Trombidiidae</taxon>
        <taxon>Dinothrombium</taxon>
    </lineage>
</organism>
<evidence type="ECO:0000256" key="13">
    <source>
        <dbReference type="ARBA" id="ARBA00023150"/>
    </source>
</evidence>
<keyword evidence="7" id="KW-0949">S-adenosyl-L-methionine</keyword>
<dbReference type="InterPro" id="IPR058240">
    <property type="entry name" value="rSAM_sf"/>
</dbReference>
<dbReference type="UniPathway" id="UPA00344"/>
<comment type="cofactor">
    <cofactor evidence="2">
        <name>[4Fe-4S] cluster</name>
        <dbReference type="ChEBI" id="CHEBI:49883"/>
    </cofactor>
</comment>
<keyword evidence="11" id="KW-0411">Iron-sulfur</keyword>
<dbReference type="InterPro" id="IPR013785">
    <property type="entry name" value="Aldolase_TIM"/>
</dbReference>
<keyword evidence="6" id="KW-0004">4Fe-4S</keyword>
<evidence type="ECO:0000259" key="16">
    <source>
        <dbReference type="PROSITE" id="PS51918"/>
    </source>
</evidence>
<dbReference type="NCBIfam" id="NF001199">
    <property type="entry name" value="PRK00164.2-1"/>
    <property type="match status" value="1"/>
</dbReference>
<evidence type="ECO:0000256" key="9">
    <source>
        <dbReference type="ARBA" id="ARBA00022741"/>
    </source>
</evidence>
<evidence type="ECO:0000256" key="4">
    <source>
        <dbReference type="ARBA" id="ARBA00008484"/>
    </source>
</evidence>
<evidence type="ECO:0000256" key="3">
    <source>
        <dbReference type="ARBA" id="ARBA00005046"/>
    </source>
</evidence>
<dbReference type="InterPro" id="IPR050105">
    <property type="entry name" value="MoCo_biosynth_MoaA/MoaC"/>
</dbReference>
<evidence type="ECO:0000256" key="6">
    <source>
        <dbReference type="ARBA" id="ARBA00022485"/>
    </source>
</evidence>
<comment type="catalytic activity">
    <reaction evidence="15">
        <text>GTP + AH2 + S-adenosyl-L-methionine = (8S)-3',8-cyclo-7,8-dihydroguanosine 5'-triphosphate + 5'-deoxyadenosine + L-methionine + A + H(+)</text>
        <dbReference type="Rhea" id="RHEA:49576"/>
        <dbReference type="ChEBI" id="CHEBI:13193"/>
        <dbReference type="ChEBI" id="CHEBI:15378"/>
        <dbReference type="ChEBI" id="CHEBI:17319"/>
        <dbReference type="ChEBI" id="CHEBI:17499"/>
        <dbReference type="ChEBI" id="CHEBI:37565"/>
        <dbReference type="ChEBI" id="CHEBI:57844"/>
        <dbReference type="ChEBI" id="CHEBI:59789"/>
        <dbReference type="ChEBI" id="CHEBI:131766"/>
        <dbReference type="EC" id="4.1.99.22"/>
    </reaction>
</comment>
<protein>
    <recommendedName>
        <fullName evidence="16">Radical SAM core domain-containing protein</fullName>
    </recommendedName>
</protein>
<dbReference type="PROSITE" id="PS51918">
    <property type="entry name" value="RADICAL_SAM"/>
    <property type="match status" value="1"/>
</dbReference>
<evidence type="ECO:0000256" key="14">
    <source>
        <dbReference type="ARBA" id="ARBA00023239"/>
    </source>
</evidence>
<dbReference type="Gene3D" id="3.30.70.640">
    <property type="entry name" value="Molybdopterin cofactor biosynthesis C (MoaC) domain"/>
    <property type="match status" value="1"/>
</dbReference>
<dbReference type="InterPro" id="IPR047594">
    <property type="entry name" value="MoaC_bact/euk"/>
</dbReference>
<dbReference type="GO" id="GO:0051539">
    <property type="term" value="F:4 iron, 4 sulfur cluster binding"/>
    <property type="evidence" value="ECO:0007669"/>
    <property type="project" value="UniProtKB-KW"/>
</dbReference>
<dbReference type="CDD" id="cd01335">
    <property type="entry name" value="Radical_SAM"/>
    <property type="match status" value="1"/>
</dbReference>
<name>A0A3S3Q6F8_9ACAR</name>
<comment type="similarity">
    <text evidence="5">In the N-terminal section; belongs to the radical SAM superfamily. MoaA family.</text>
</comment>
<dbReference type="GO" id="GO:0061799">
    <property type="term" value="F:cyclic pyranopterin monophosphate synthase activity"/>
    <property type="evidence" value="ECO:0007669"/>
    <property type="project" value="UniProtKB-EC"/>
</dbReference>
<keyword evidence="9" id="KW-0547">Nucleotide-binding</keyword>
<keyword evidence="8" id="KW-0479">Metal-binding</keyword>
<dbReference type="GO" id="GO:0046872">
    <property type="term" value="F:metal ion binding"/>
    <property type="evidence" value="ECO:0007669"/>
    <property type="project" value="UniProtKB-KW"/>
</dbReference>
<dbReference type="PANTHER" id="PTHR22960">
    <property type="entry name" value="MOLYBDOPTERIN COFACTOR SYNTHESIS PROTEIN A"/>
    <property type="match status" value="1"/>
</dbReference>
<dbReference type="SFLD" id="SFLDG01067">
    <property type="entry name" value="SPASM/twitch_domain_containing"/>
    <property type="match status" value="1"/>
</dbReference>
<evidence type="ECO:0000256" key="10">
    <source>
        <dbReference type="ARBA" id="ARBA00023004"/>
    </source>
</evidence>
<dbReference type="GO" id="GO:0061798">
    <property type="term" value="F:GTP 3',8'-cyclase activity"/>
    <property type="evidence" value="ECO:0007669"/>
    <property type="project" value="UniProtKB-EC"/>
</dbReference>
<reference evidence="17 18" key="1">
    <citation type="journal article" date="2018" name="Gigascience">
        <title>Genomes of trombidid mites reveal novel predicted allergens and laterally-transferred genes associated with secondary metabolism.</title>
        <authorList>
            <person name="Dong X."/>
            <person name="Chaisiri K."/>
            <person name="Xia D."/>
            <person name="Armstrong S.D."/>
            <person name="Fang Y."/>
            <person name="Donnelly M.J."/>
            <person name="Kadowaki T."/>
            <person name="McGarry J.W."/>
            <person name="Darby A.C."/>
            <person name="Makepeace B.L."/>
        </authorList>
    </citation>
    <scope>NUCLEOTIDE SEQUENCE [LARGE SCALE GENOMIC DNA]</scope>
    <source>
        <strain evidence="17">UoL-WK</strain>
    </source>
</reference>
<evidence type="ECO:0000256" key="15">
    <source>
        <dbReference type="ARBA" id="ARBA00048697"/>
    </source>
</evidence>
<evidence type="ECO:0000256" key="7">
    <source>
        <dbReference type="ARBA" id="ARBA00022691"/>
    </source>
</evidence>
<evidence type="ECO:0000256" key="12">
    <source>
        <dbReference type="ARBA" id="ARBA00023134"/>
    </source>
</evidence>
<proteinExistence type="inferred from homology"/>
<dbReference type="Proteomes" id="UP000285301">
    <property type="component" value="Unassembled WGS sequence"/>
</dbReference>
<dbReference type="InterPro" id="IPR006638">
    <property type="entry name" value="Elp3/MiaA/NifB-like_rSAM"/>
</dbReference>
<accession>A0A3S3Q6F8</accession>
<dbReference type="Gene3D" id="3.20.20.70">
    <property type="entry name" value="Aldolase class I"/>
    <property type="match status" value="1"/>
</dbReference>
<dbReference type="STRING" id="1965070.A0A3S3Q6F8"/>
<dbReference type="SMART" id="SM00729">
    <property type="entry name" value="Elp3"/>
    <property type="match status" value="1"/>
</dbReference>
<evidence type="ECO:0000256" key="1">
    <source>
        <dbReference type="ARBA" id="ARBA00001637"/>
    </source>
</evidence>
<dbReference type="InterPro" id="IPR002820">
    <property type="entry name" value="Mopterin_CF_biosynth-C_dom"/>
</dbReference>
<keyword evidence="10" id="KW-0408">Iron</keyword>
<evidence type="ECO:0000256" key="11">
    <source>
        <dbReference type="ARBA" id="ARBA00023014"/>
    </source>
</evidence>
<evidence type="ECO:0000256" key="2">
    <source>
        <dbReference type="ARBA" id="ARBA00001966"/>
    </source>
</evidence>
<dbReference type="Pfam" id="PF01967">
    <property type="entry name" value="MoaC"/>
    <property type="match status" value="1"/>
</dbReference>
<evidence type="ECO:0000256" key="8">
    <source>
        <dbReference type="ARBA" id="ARBA00022723"/>
    </source>
</evidence>
<dbReference type="OrthoDB" id="429626at2759"/>
<dbReference type="SFLD" id="SFLDG01383">
    <property type="entry name" value="cyclic_pyranopterin_phosphate"/>
    <property type="match status" value="1"/>
</dbReference>
<dbReference type="SUPFAM" id="SSF55040">
    <property type="entry name" value="Molybdenum cofactor biosynthesis protein C, MoaC"/>
    <property type="match status" value="1"/>
</dbReference>
<keyword evidence="18" id="KW-1185">Reference proteome</keyword>
<dbReference type="InterPro" id="IPR013483">
    <property type="entry name" value="MoaA"/>
</dbReference>
<dbReference type="SFLD" id="SFLDG01386">
    <property type="entry name" value="main_SPASM_domain-containing"/>
    <property type="match status" value="1"/>
</dbReference>
<keyword evidence="13" id="KW-0501">Molybdenum cofactor biosynthesis</keyword>
<dbReference type="CDD" id="cd01420">
    <property type="entry name" value="MoaC_PE"/>
    <property type="match status" value="1"/>
</dbReference>
<dbReference type="InterPro" id="IPR010505">
    <property type="entry name" value="MoaA_twitch"/>
</dbReference>
<dbReference type="NCBIfam" id="TIGR00581">
    <property type="entry name" value="moaC"/>
    <property type="match status" value="1"/>
</dbReference>
<dbReference type="InterPro" id="IPR036522">
    <property type="entry name" value="MoaC_sf"/>
</dbReference>
<evidence type="ECO:0000313" key="18">
    <source>
        <dbReference type="Proteomes" id="UP000285301"/>
    </source>
</evidence>
<comment type="pathway">
    <text evidence="3">Cofactor biosynthesis; molybdopterin biosynthesis.</text>
</comment>
<dbReference type="GO" id="GO:0006777">
    <property type="term" value="P:Mo-molybdopterin cofactor biosynthetic process"/>
    <property type="evidence" value="ECO:0007669"/>
    <property type="project" value="UniProtKB-KW"/>
</dbReference>
<dbReference type="InterPro" id="IPR007197">
    <property type="entry name" value="rSAM"/>
</dbReference>
<dbReference type="GO" id="GO:0005525">
    <property type="term" value="F:GTP binding"/>
    <property type="evidence" value="ECO:0007669"/>
    <property type="project" value="UniProtKB-KW"/>
</dbReference>
<dbReference type="SFLD" id="SFLDS00029">
    <property type="entry name" value="Radical_SAM"/>
    <property type="match status" value="1"/>
</dbReference>
<sequence length="564" mass="63188">MNCSISKRNKCAHFFFSSVAKQNFFAHAGKIRLCSQLTSEQLYDSFGRKHDYLRISLTEKCNFRCLYCMPEEGVQLTPAPNILTSDEVFRLSSLFVRHFGINKIRLTGGEPFVRKDLREIVENLSSLKHYGLKTIALTTNGAVLKHRALEIRKAGVNAVNISLDTLVPAKFEFITRRKGWSNVMHGIRAALDAGFDHVKINCVVMKGLNDDELCDFVSLTEHSPLDVRFIEYMPFDGNKWNFKRMVPFIEMLMIIRKVYPNVEKMKDEKFNKTSKPYQVPGFAGQIGFITSMTKNFCGACNRLRITADGNLKVCLFGREEVSLRDLLRSQCSTDSIKSVIKQALKKKKKQHDGATQIAQSPNRPMILIGKVLSLAIYEQSFLLSIALILSSRTKLTAKRTYSTQNTEDLSHINPKTGKVQMVDISHKTATQRVAIAKGRIYLGTKICELIERKEATKGDVITTAKIAGIMAAKNTCSLIPLCHQIALSNVHIEIEIDHKSQEAIISARVSTLSSTGVEMEALTAVSVTTLTIYDMCKAVSKNMIIKEIKLQSKSGGKSGDVHYD</sequence>
<dbReference type="InterPro" id="IPR023045">
    <property type="entry name" value="MoaC"/>
</dbReference>
<dbReference type="NCBIfam" id="TIGR02666">
    <property type="entry name" value="moaA"/>
    <property type="match status" value="1"/>
</dbReference>
<feature type="domain" description="Radical SAM core" evidence="16">
    <location>
        <begin position="45"/>
        <end position="269"/>
    </location>
</feature>
<dbReference type="Pfam" id="PF06463">
    <property type="entry name" value="Mob_synth_C"/>
    <property type="match status" value="1"/>
</dbReference>
<evidence type="ECO:0000256" key="5">
    <source>
        <dbReference type="ARBA" id="ARBA00009862"/>
    </source>
</evidence>
<gene>
    <name evidence="17" type="ORF">B4U79_08787</name>
</gene>
<dbReference type="InterPro" id="IPR000385">
    <property type="entry name" value="MoaA_NifB_PqqE_Fe-S-bd_CS"/>
</dbReference>
<evidence type="ECO:0000313" key="17">
    <source>
        <dbReference type="EMBL" id="RWS04285.1"/>
    </source>
</evidence>
<keyword evidence="14" id="KW-0456">Lyase</keyword>
<comment type="catalytic activity">
    <reaction evidence="1">
        <text>(8S)-3',8-cyclo-7,8-dihydroguanosine 5'-triphosphate = cyclic pyranopterin phosphate + diphosphate</text>
        <dbReference type="Rhea" id="RHEA:49580"/>
        <dbReference type="ChEBI" id="CHEBI:33019"/>
        <dbReference type="ChEBI" id="CHEBI:59648"/>
        <dbReference type="ChEBI" id="CHEBI:131766"/>
        <dbReference type="EC" id="4.6.1.17"/>
    </reaction>
</comment>
<dbReference type="AlphaFoldDB" id="A0A3S3Q6F8"/>